<dbReference type="Gene3D" id="3.30.559.10">
    <property type="entry name" value="Chloramphenicol acetyltransferase-like domain"/>
    <property type="match status" value="2"/>
</dbReference>
<dbReference type="InterPro" id="IPR050898">
    <property type="entry name" value="Plant_acyltransferase"/>
</dbReference>
<gene>
    <name evidence="3" type="ORF">OLC1_LOCUS19210</name>
</gene>
<accession>A0AAV1DVP9</accession>
<dbReference type="EMBL" id="OX459124">
    <property type="protein sequence ID" value="CAI9111924.1"/>
    <property type="molecule type" value="Genomic_DNA"/>
</dbReference>
<evidence type="ECO:0000313" key="3">
    <source>
        <dbReference type="EMBL" id="CAI9111924.1"/>
    </source>
</evidence>
<dbReference type="Proteomes" id="UP001161247">
    <property type="component" value="Chromosome 7"/>
</dbReference>
<organism evidence="3 4">
    <name type="scientific">Oldenlandia corymbosa var. corymbosa</name>
    <dbReference type="NCBI Taxonomy" id="529605"/>
    <lineage>
        <taxon>Eukaryota</taxon>
        <taxon>Viridiplantae</taxon>
        <taxon>Streptophyta</taxon>
        <taxon>Embryophyta</taxon>
        <taxon>Tracheophyta</taxon>
        <taxon>Spermatophyta</taxon>
        <taxon>Magnoliopsida</taxon>
        <taxon>eudicotyledons</taxon>
        <taxon>Gunneridae</taxon>
        <taxon>Pentapetalae</taxon>
        <taxon>asterids</taxon>
        <taxon>lamiids</taxon>
        <taxon>Gentianales</taxon>
        <taxon>Rubiaceae</taxon>
        <taxon>Rubioideae</taxon>
        <taxon>Spermacoceae</taxon>
        <taxon>Hedyotis-Oldenlandia complex</taxon>
        <taxon>Oldenlandia</taxon>
    </lineage>
</organism>
<keyword evidence="4" id="KW-1185">Reference proteome</keyword>
<dbReference type="PANTHER" id="PTHR31147">
    <property type="entry name" value="ACYL TRANSFERASE 4"/>
    <property type="match status" value="1"/>
</dbReference>
<keyword evidence="2" id="KW-0808">Transferase</keyword>
<dbReference type="Pfam" id="PF02458">
    <property type="entry name" value="Transferase"/>
    <property type="match status" value="1"/>
</dbReference>
<reference evidence="3" key="1">
    <citation type="submission" date="2023-03" db="EMBL/GenBank/DDBJ databases">
        <authorList>
            <person name="Julca I."/>
        </authorList>
    </citation>
    <scope>NUCLEOTIDE SEQUENCE</scope>
</reference>
<evidence type="ECO:0000256" key="2">
    <source>
        <dbReference type="ARBA" id="ARBA00022679"/>
    </source>
</evidence>
<dbReference type="InterPro" id="IPR023213">
    <property type="entry name" value="CAT-like_dom_sf"/>
</dbReference>
<dbReference type="GO" id="GO:0016740">
    <property type="term" value="F:transferase activity"/>
    <property type="evidence" value="ECO:0007669"/>
    <property type="project" value="UniProtKB-KW"/>
</dbReference>
<sequence>MNMRLFSTLSRSLTVRRQRPALVLPAIPTPRETKQLSDVDDQQDLGEELHPPFPGLEELVFNVPGSNAILHSPLLLIQVTRLQCGGFIFAIRFNHAMADGIGLAQFKIALAEIARGSSAPSVSPVWMRELLIAQDPPRITSSVRHEIDFLPSIIRAQLPPEEDFVRKSFFFGKSEISALRASLPLYLRNKCSDFVVLTACLWRCRIFALQPDPDEEVSVYYTVNARSRFHPPLPIGYYGNALAISGEQTTAGELMKNPYYYAAELVMKSTVRIKEKRFESATDKLSPLGKLPKISLESAYMVSDLTRLGFDEVDFGWGKPVYAGPAAEPIPGISTFHISANNKHGEKGIVVPMSLPGFVMERLSEELKKVVSNSKP</sequence>
<proteinExistence type="inferred from homology"/>
<protein>
    <submittedName>
        <fullName evidence="3">OLC1v1012268C1</fullName>
    </submittedName>
</protein>
<dbReference type="AlphaFoldDB" id="A0AAV1DVP9"/>
<name>A0AAV1DVP9_OLDCO</name>
<comment type="similarity">
    <text evidence="1">Belongs to the plant acyltransferase family.</text>
</comment>
<evidence type="ECO:0000256" key="1">
    <source>
        <dbReference type="ARBA" id="ARBA00009861"/>
    </source>
</evidence>
<evidence type="ECO:0000313" key="4">
    <source>
        <dbReference type="Proteomes" id="UP001161247"/>
    </source>
</evidence>
<dbReference type="PANTHER" id="PTHR31147:SF66">
    <property type="entry name" value="OS05G0315700 PROTEIN"/>
    <property type="match status" value="1"/>
</dbReference>